<evidence type="ECO:0000313" key="3">
    <source>
        <dbReference type="Proteomes" id="UP000664122"/>
    </source>
</evidence>
<dbReference type="AlphaFoldDB" id="A0A939JVC5"/>
<sequence length="179" mass="19876">MTRMKGPGIVLAQFAGDGAPFNDLASIARWAACREHPRGQINDDPPHFARQMFDYLDFIDIYHARICAFHVKDAEFNATGRQGVYSGVQPWLKRAGRFRSFGDRQVDFAAVFSKLAEYGYDSWAGPEWECALKDAEQGASEGAPFITHHIIAVTDKAFDDCAAGVTDDAAKRRLWGITS</sequence>
<keyword evidence="3" id="KW-1185">Reference proteome</keyword>
<dbReference type="EMBL" id="JAFMPP010000015">
    <property type="protein sequence ID" value="MBO0664070.1"/>
    <property type="molecule type" value="Genomic_DNA"/>
</dbReference>
<reference evidence="2" key="1">
    <citation type="submission" date="2021-03" db="EMBL/GenBank/DDBJ databases">
        <title>Whole genome sequence of Jiella sp. CQZ9-1.</title>
        <authorList>
            <person name="Tuo L."/>
        </authorList>
    </citation>
    <scope>NUCLEOTIDE SEQUENCE</scope>
    <source>
        <strain evidence="2">CQZ9-1</strain>
    </source>
</reference>
<dbReference type="Gene3D" id="3.20.20.150">
    <property type="entry name" value="Divalent-metal-dependent TIM barrel enzymes"/>
    <property type="match status" value="1"/>
</dbReference>
<protein>
    <recommendedName>
        <fullName evidence="1">Xylose isomerase-like TIM barrel domain-containing protein</fullName>
    </recommendedName>
</protein>
<dbReference type="Pfam" id="PF01261">
    <property type="entry name" value="AP_endonuc_2"/>
    <property type="match status" value="1"/>
</dbReference>
<gene>
    <name evidence="2" type="ORF">J1C48_15940</name>
</gene>
<evidence type="ECO:0000259" key="1">
    <source>
        <dbReference type="Pfam" id="PF01261"/>
    </source>
</evidence>
<dbReference type="InterPro" id="IPR013022">
    <property type="entry name" value="Xyl_isomerase-like_TIM-brl"/>
</dbReference>
<dbReference type="InterPro" id="IPR036237">
    <property type="entry name" value="Xyl_isomerase-like_sf"/>
</dbReference>
<accession>A0A939JVC5</accession>
<organism evidence="2 3">
    <name type="scientific">Jiella flava</name>
    <dbReference type="NCBI Taxonomy" id="2816857"/>
    <lineage>
        <taxon>Bacteria</taxon>
        <taxon>Pseudomonadati</taxon>
        <taxon>Pseudomonadota</taxon>
        <taxon>Alphaproteobacteria</taxon>
        <taxon>Hyphomicrobiales</taxon>
        <taxon>Aurantimonadaceae</taxon>
        <taxon>Jiella</taxon>
    </lineage>
</organism>
<evidence type="ECO:0000313" key="2">
    <source>
        <dbReference type="EMBL" id="MBO0664070.1"/>
    </source>
</evidence>
<comment type="caution">
    <text evidence="2">The sequence shown here is derived from an EMBL/GenBank/DDBJ whole genome shotgun (WGS) entry which is preliminary data.</text>
</comment>
<dbReference type="Proteomes" id="UP000664122">
    <property type="component" value="Unassembled WGS sequence"/>
</dbReference>
<name>A0A939JVC5_9HYPH</name>
<dbReference type="SUPFAM" id="SSF51658">
    <property type="entry name" value="Xylose isomerase-like"/>
    <property type="match status" value="1"/>
</dbReference>
<feature type="domain" description="Xylose isomerase-like TIM barrel" evidence="1">
    <location>
        <begin position="16"/>
        <end position="146"/>
    </location>
</feature>
<proteinExistence type="predicted"/>